<feature type="region of interest" description="Disordered" evidence="2">
    <location>
        <begin position="1"/>
        <end position="81"/>
    </location>
</feature>
<dbReference type="Pfam" id="PF00437">
    <property type="entry name" value="T2SSE"/>
    <property type="match status" value="1"/>
</dbReference>
<sequence length="610" mass="68294">MAEEDSELAQADKKLTAPVIPVSAPPHMPGSSGTVAAGDPAEEAVAGMKEYTEEEDSSLDLFPDENRAGAPDEIPKKGKAKQKKMRTGLLAGLLHRGEKTADPYNMEIHGSLVAADVPQGYTLVEQYWIVPGCSEVMILLNTVTRQHEYHLNEPELSEFEYEIVERLHADLRDVLILTDDEVMQDREVVLRSKTIGLLDDYGVVLSLPSYYRVMYYMNRNFLGWARLEPLMMDPNLEDISCDGIGVPVFLYHRTYRNVKSNVTFDEESLNSLAIRLSQRSGKHVSISNPVLDATLPDGSRLQLTYGSEVTTRGTSFTIRKFREEPFSPVELMTRGTFSAEALAYFWMAIENNKNLLFVGGTASGKTTSLNAVSLFLPQLSKVVSIEDTREITLYHENWIASVTRDAITDTSSAKIDMFDLLKAAMRQRPEYIIVGEVRGNEAQTLFQAMNTGHTTFSTMHANDVDSAIHRLENQPLNVPRNMVQALDIVSIQALTYIGRERVRRSTEIVEIAGIDSGTGNLRVNTVFEYDPVTDVFSFSGRSIVYAAIMEQRGWTYENLTSEVNRRIQVLNAMKDQDITNYITVSRILRAYDIDADSVLSSIDDLKQAVI</sequence>
<protein>
    <submittedName>
        <fullName evidence="5">Type II/IV secretion system ATPase subunit</fullName>
    </submittedName>
</protein>
<accession>A0A9X9S5T3</accession>
<dbReference type="GeneID" id="76834458"/>
<dbReference type="PANTHER" id="PTHR30486">
    <property type="entry name" value="TWITCHING MOTILITY PROTEIN PILT"/>
    <property type="match status" value="1"/>
</dbReference>
<dbReference type="GO" id="GO:0016887">
    <property type="term" value="F:ATP hydrolysis activity"/>
    <property type="evidence" value="ECO:0007669"/>
    <property type="project" value="InterPro"/>
</dbReference>
<feature type="domain" description="Bacterial type II secretion system protein E" evidence="3">
    <location>
        <begin position="283"/>
        <end position="495"/>
    </location>
</feature>
<dbReference type="InterPro" id="IPR027417">
    <property type="entry name" value="P-loop_NTPase"/>
</dbReference>
<evidence type="ECO:0000259" key="4">
    <source>
        <dbReference type="Pfam" id="PF23990"/>
    </source>
</evidence>
<evidence type="ECO:0000313" key="5">
    <source>
        <dbReference type="EMBL" id="WAI02252.1"/>
    </source>
</evidence>
<evidence type="ECO:0000256" key="1">
    <source>
        <dbReference type="ARBA" id="ARBA00006611"/>
    </source>
</evidence>
<dbReference type="Gene3D" id="3.40.50.300">
    <property type="entry name" value="P-loop containing nucleotide triphosphate hydrolases"/>
    <property type="match status" value="1"/>
</dbReference>
<gene>
    <name evidence="5" type="ORF">OU421_05110</name>
</gene>
<comment type="similarity">
    <text evidence="1">Belongs to the GSP E family.</text>
</comment>
<reference evidence="5" key="1">
    <citation type="submission" date="2022-11" db="EMBL/GenBank/DDBJ databases">
        <title>Complete genome sequence of Methanogenium organophilum DSM 3596.</title>
        <authorList>
            <person name="Chen S.-C."/>
            <person name="Lai S.-J."/>
            <person name="You Y.-T."/>
        </authorList>
    </citation>
    <scope>NUCLEOTIDE SEQUENCE</scope>
    <source>
        <strain evidence="5">DSM 3596</strain>
    </source>
</reference>
<evidence type="ECO:0000259" key="3">
    <source>
        <dbReference type="Pfam" id="PF00437"/>
    </source>
</evidence>
<evidence type="ECO:0000256" key="2">
    <source>
        <dbReference type="SAM" id="MobiDB-lite"/>
    </source>
</evidence>
<dbReference type="RefSeq" id="WP_268187530.1">
    <property type="nucleotide sequence ID" value="NZ_CP113361.1"/>
</dbReference>
<name>A0A9X9S5T3_METOG</name>
<evidence type="ECO:0000313" key="6">
    <source>
        <dbReference type="Proteomes" id="UP001163096"/>
    </source>
</evidence>
<keyword evidence="6" id="KW-1185">Reference proteome</keyword>
<dbReference type="AlphaFoldDB" id="A0A9X9S5T3"/>
<dbReference type="Gene3D" id="3.30.450.380">
    <property type="match status" value="1"/>
</dbReference>
<organism evidence="5 6">
    <name type="scientific">Methanogenium organophilum</name>
    <dbReference type="NCBI Taxonomy" id="2199"/>
    <lineage>
        <taxon>Archaea</taxon>
        <taxon>Methanobacteriati</taxon>
        <taxon>Methanobacteriota</taxon>
        <taxon>Stenosarchaea group</taxon>
        <taxon>Methanomicrobia</taxon>
        <taxon>Methanomicrobiales</taxon>
        <taxon>Methanomicrobiaceae</taxon>
        <taxon>Methanogenium</taxon>
    </lineage>
</organism>
<dbReference type="EMBL" id="CP113361">
    <property type="protein sequence ID" value="WAI02252.1"/>
    <property type="molecule type" value="Genomic_DNA"/>
</dbReference>
<dbReference type="InterPro" id="IPR001482">
    <property type="entry name" value="T2SS/T4SS_dom"/>
</dbReference>
<dbReference type="KEGG" id="mou:OU421_05110"/>
<feature type="domain" description="PilB3-like N-terminal" evidence="4">
    <location>
        <begin position="90"/>
        <end position="155"/>
    </location>
</feature>
<dbReference type="InterPro" id="IPR056570">
    <property type="entry name" value="PilB3-like_N"/>
</dbReference>
<dbReference type="Pfam" id="PF23990">
    <property type="entry name" value="PilB3_N"/>
    <property type="match status" value="1"/>
</dbReference>
<dbReference type="PANTHER" id="PTHR30486:SF6">
    <property type="entry name" value="TYPE IV PILUS RETRACTATION ATPASE PILT"/>
    <property type="match status" value="1"/>
</dbReference>
<dbReference type="InterPro" id="IPR050921">
    <property type="entry name" value="T4SS_GSP_E_ATPase"/>
</dbReference>
<dbReference type="Proteomes" id="UP001163096">
    <property type="component" value="Chromosome"/>
</dbReference>
<dbReference type="SUPFAM" id="SSF52540">
    <property type="entry name" value="P-loop containing nucleoside triphosphate hydrolases"/>
    <property type="match status" value="1"/>
</dbReference>
<dbReference type="CDD" id="cd01130">
    <property type="entry name" value="VirB11-like_ATPase"/>
    <property type="match status" value="1"/>
</dbReference>
<proteinExistence type="inferred from homology"/>